<dbReference type="EMBL" id="JAHMHR010000056">
    <property type="protein sequence ID" value="KAK1659753.1"/>
    <property type="molecule type" value="Genomic_DNA"/>
</dbReference>
<protein>
    <submittedName>
        <fullName evidence="1">Uncharacterized protein</fullName>
    </submittedName>
</protein>
<accession>A0AAJ0AC22</accession>
<reference evidence="1" key="1">
    <citation type="submission" date="2021-06" db="EMBL/GenBank/DDBJ databases">
        <title>Comparative genomics, transcriptomics and evolutionary studies reveal genomic signatures of adaptation to plant cell wall in hemibiotrophic fungi.</title>
        <authorList>
            <consortium name="DOE Joint Genome Institute"/>
            <person name="Baroncelli R."/>
            <person name="Diaz J.F."/>
            <person name="Benocci T."/>
            <person name="Peng M."/>
            <person name="Battaglia E."/>
            <person name="Haridas S."/>
            <person name="Andreopoulos W."/>
            <person name="Labutti K."/>
            <person name="Pangilinan J."/>
            <person name="Floch G.L."/>
            <person name="Makela M.R."/>
            <person name="Henrissat B."/>
            <person name="Grigoriev I.V."/>
            <person name="Crouch J.A."/>
            <person name="De Vries R.P."/>
            <person name="Sukno S.A."/>
            <person name="Thon M.R."/>
        </authorList>
    </citation>
    <scope>NUCLEOTIDE SEQUENCE</scope>
    <source>
        <strain evidence="1">CBS 193.32</strain>
    </source>
</reference>
<evidence type="ECO:0000313" key="1">
    <source>
        <dbReference type="EMBL" id="KAK1659753.1"/>
    </source>
</evidence>
<keyword evidence="2" id="KW-1185">Reference proteome</keyword>
<name>A0AAJ0AC22_9PEZI</name>
<sequence>MSLCMLVNSRVGHHTHLALCIGGLSKTIPLELAKNKSGKKRGRVVNSDWICGYRCRPRSSTDHCPMHSTHVP</sequence>
<comment type="caution">
    <text evidence="1">The sequence shown here is derived from an EMBL/GenBank/DDBJ whole genome shotgun (WGS) entry which is preliminary data.</text>
</comment>
<dbReference type="GeneID" id="85460510"/>
<dbReference type="Proteomes" id="UP001224890">
    <property type="component" value="Unassembled WGS sequence"/>
</dbReference>
<dbReference type="RefSeq" id="XP_060424517.1">
    <property type="nucleotide sequence ID" value="XM_060575984.1"/>
</dbReference>
<dbReference type="AlphaFoldDB" id="A0AAJ0AC22"/>
<organism evidence="1 2">
    <name type="scientific">Colletotrichum godetiae</name>
    <dbReference type="NCBI Taxonomy" id="1209918"/>
    <lineage>
        <taxon>Eukaryota</taxon>
        <taxon>Fungi</taxon>
        <taxon>Dikarya</taxon>
        <taxon>Ascomycota</taxon>
        <taxon>Pezizomycotina</taxon>
        <taxon>Sordariomycetes</taxon>
        <taxon>Hypocreomycetidae</taxon>
        <taxon>Glomerellales</taxon>
        <taxon>Glomerellaceae</taxon>
        <taxon>Colletotrichum</taxon>
        <taxon>Colletotrichum acutatum species complex</taxon>
    </lineage>
</organism>
<proteinExistence type="predicted"/>
<gene>
    <name evidence="1" type="ORF">BDP55DRAFT_678355</name>
</gene>
<evidence type="ECO:0000313" key="2">
    <source>
        <dbReference type="Proteomes" id="UP001224890"/>
    </source>
</evidence>